<feature type="region of interest" description="Disordered" evidence="8">
    <location>
        <begin position="246"/>
        <end position="269"/>
    </location>
</feature>
<comment type="subcellular location">
    <subcellularLocation>
        <location evidence="1">Nucleus</location>
    </subcellularLocation>
</comment>
<evidence type="ECO:0000256" key="6">
    <source>
        <dbReference type="ARBA" id="ARBA00023242"/>
    </source>
</evidence>
<dbReference type="PROSITE" id="PS50808">
    <property type="entry name" value="ZF_BED"/>
    <property type="match status" value="1"/>
</dbReference>
<dbReference type="AlphaFoldDB" id="A0A4Z2D0S6"/>
<dbReference type="InterPro" id="IPR008906">
    <property type="entry name" value="HATC_C_dom"/>
</dbReference>
<dbReference type="InterPro" id="IPR003656">
    <property type="entry name" value="Znf_BED"/>
</dbReference>
<sequence length="1251" mass="144076">MNSRQFCQPAQAATDNSNKIDRSQHSVNSQREFDNPNTDVVLSNNTEEHGFSTTPQLSATASTTIPFKNCYINRNNHTPKMTMDRDFQRGNTTNPIFNFWRNSTRRSGNWGSRTGTKKSFVWKYFFHPELNIGTKDLAHTQCILCDSLLAFNNSGTTTTMLNHLKSRHSDIVQHEYQQSKKSRCGLLTLREISKMTKLNCNSPDDQVKLTNWSNGSIMTSTTPALSKSSSSSSSLPFTTNTAYMNEFNNPTSSLRRNHRGRPPGSYRYSNNSVTNHKFNYINNINNVNCMAKSHDLGANNHTEEEVGVEMEKFATQMNINNSSPSIESVNEKCINSLDFLWTLPNMFPTLYNRQLFNATLPVINNELIPSNEVPTTLPMVSSCFNNHNFQTPITTSPNFTKDLFSELFTNYLSSSINNLPNMHLNLSELSTYYMNELCKQFNHQQLYTKNDYESSKRYFEQTKVSSKNTFKLHSATNENEILNNKFKTNTDFQYQTPFSYDLLPNTIFHTKSSQSLPVDTNEPLDLSLSTYNQKIEQEKLENILHTKSYNRESPVIMSNIDKSIEDGSNNPAFTKVYQLKSSPKFSKQFPDNLAIKEENLMDRKNCTSSTPNGTETGQINSTTWINKSLSVSSMKNESIVQHNDTEELQLVKKKATGSVSYSSPDFINIYPPSCFAPTNEEFYHHLAFFLIHDFHPPKILEEKEFKILIGILWSKFRKTNECINYESQSNLLPSSDVMENEILVKLYKKTKFHVDNKIKGLIKLQHSENHSIILPQFTISLRFWSLNPQNNCKLEKINLSFDFVDVELYFCENIQHNLPVDKIFYGTFEINKTQTLCKIIKPCWELISSECNSNYNQILSEWPIIILTNCSEYALNALKESCPIPNYLVLPCVDTHMKKAVQCALCIPEVNQVLRNYQKLLQAHDDNIQRTRKSTSDVLGENYWNDEANINECLPHVQNLIIRIISSTHLLPDSTDNDIKLIGIIHKLIDIVAEIEKLSHSKFPYFTVSIMLPILKNLYSINMATMNGNLSNEFLTTVTTHLKIVFSENSALGEFLYISTFLDPRFKSLLNQRECEQVVHILETKISSLDEMRYIEEFQQVINDYLNEKPVDINENPIQWWSHQCDKSEKYSIFKILACYYLSTPINSLNNNNYNSNTDGITNSHFYQRNIEKLVGRFGNSFGNEKSPIQTKISGNTGVINSMHQESQTYNATSIQYYKRNHSLHFWSRIGSKLIPIYRFLRKNWEFSGKL</sequence>
<keyword evidence="11" id="KW-1185">Reference proteome</keyword>
<dbReference type="SMART" id="SM00614">
    <property type="entry name" value="ZnF_BED"/>
    <property type="match status" value="1"/>
</dbReference>
<evidence type="ECO:0000256" key="2">
    <source>
        <dbReference type="ARBA" id="ARBA00022723"/>
    </source>
</evidence>
<feature type="compositionally biased region" description="Polar residues" evidence="8">
    <location>
        <begin position="1"/>
        <end position="17"/>
    </location>
</feature>
<dbReference type="EMBL" id="SKCS01000375">
    <property type="protein sequence ID" value="TNN10106.1"/>
    <property type="molecule type" value="Genomic_DNA"/>
</dbReference>
<dbReference type="GO" id="GO:0005634">
    <property type="term" value="C:nucleus"/>
    <property type="evidence" value="ECO:0007669"/>
    <property type="project" value="UniProtKB-SubCell"/>
</dbReference>
<feature type="compositionally biased region" description="Polar residues" evidence="8">
    <location>
        <begin position="25"/>
        <end position="38"/>
    </location>
</feature>
<evidence type="ECO:0000313" key="10">
    <source>
        <dbReference type="EMBL" id="TNN10106.1"/>
    </source>
</evidence>
<dbReference type="InterPro" id="IPR012337">
    <property type="entry name" value="RNaseH-like_sf"/>
</dbReference>
<comment type="caution">
    <text evidence="10">The sequence shown here is derived from an EMBL/GenBank/DDBJ whole genome shotgun (WGS) entry which is preliminary data.</text>
</comment>
<dbReference type="GO" id="GO:0008270">
    <property type="term" value="F:zinc ion binding"/>
    <property type="evidence" value="ECO:0007669"/>
    <property type="project" value="UniProtKB-KW"/>
</dbReference>
<dbReference type="Pfam" id="PF05699">
    <property type="entry name" value="Dimer_Tnp_hAT"/>
    <property type="match status" value="1"/>
</dbReference>
<feature type="region of interest" description="Disordered" evidence="8">
    <location>
        <begin position="1"/>
        <end position="38"/>
    </location>
</feature>
<dbReference type="InterPro" id="IPR036236">
    <property type="entry name" value="Znf_C2H2_sf"/>
</dbReference>
<reference evidence="10 11" key="1">
    <citation type="submission" date="2019-03" db="EMBL/GenBank/DDBJ databases">
        <title>An improved genome assembly of the fluke Schistosoma japonicum.</title>
        <authorList>
            <person name="Hu W."/>
            <person name="Luo F."/>
            <person name="Yin M."/>
            <person name="Mo X."/>
            <person name="Sun C."/>
            <person name="Wu Q."/>
            <person name="Zhu B."/>
            <person name="Xiang M."/>
            <person name="Wang J."/>
            <person name="Wang Y."/>
            <person name="Zhang T."/>
            <person name="Xu B."/>
            <person name="Zheng H."/>
            <person name="Feng Z."/>
        </authorList>
    </citation>
    <scope>NUCLEOTIDE SEQUENCE [LARGE SCALE GENOMIC DNA]</scope>
    <source>
        <strain evidence="10">HuSjv2</strain>
        <tissue evidence="10">Worms</tissue>
    </source>
</reference>
<name>A0A4Z2D0S6_SCHJA</name>
<dbReference type="SUPFAM" id="SSF57667">
    <property type="entry name" value="beta-beta-alpha zinc fingers"/>
    <property type="match status" value="1"/>
</dbReference>
<keyword evidence="6" id="KW-0539">Nucleus</keyword>
<evidence type="ECO:0000256" key="1">
    <source>
        <dbReference type="ARBA" id="ARBA00004123"/>
    </source>
</evidence>
<accession>A0A4Z2D0S6</accession>
<keyword evidence="3 7" id="KW-0863">Zinc-finger</keyword>
<keyword evidence="4" id="KW-0862">Zinc</keyword>
<evidence type="ECO:0000256" key="8">
    <source>
        <dbReference type="SAM" id="MobiDB-lite"/>
    </source>
</evidence>
<feature type="domain" description="BED-type" evidence="9">
    <location>
        <begin position="116"/>
        <end position="175"/>
    </location>
</feature>
<dbReference type="GO" id="GO:0003677">
    <property type="term" value="F:DNA binding"/>
    <property type="evidence" value="ECO:0007669"/>
    <property type="project" value="UniProtKB-KW"/>
</dbReference>
<dbReference type="Pfam" id="PF02892">
    <property type="entry name" value="zf-BED"/>
    <property type="match status" value="1"/>
</dbReference>
<dbReference type="OrthoDB" id="117690at2759"/>
<protein>
    <submittedName>
        <fullName evidence="10">BED zinc finger isoform 3</fullName>
    </submittedName>
</protein>
<organism evidence="10 11">
    <name type="scientific">Schistosoma japonicum</name>
    <name type="common">Blood fluke</name>
    <dbReference type="NCBI Taxonomy" id="6182"/>
    <lineage>
        <taxon>Eukaryota</taxon>
        <taxon>Metazoa</taxon>
        <taxon>Spiralia</taxon>
        <taxon>Lophotrochozoa</taxon>
        <taxon>Platyhelminthes</taxon>
        <taxon>Trematoda</taxon>
        <taxon>Digenea</taxon>
        <taxon>Strigeidida</taxon>
        <taxon>Schistosomatoidea</taxon>
        <taxon>Schistosomatidae</taxon>
        <taxon>Schistosoma</taxon>
    </lineage>
</organism>
<keyword evidence="5" id="KW-0238">DNA-binding</keyword>
<dbReference type="Proteomes" id="UP000311919">
    <property type="component" value="Unassembled WGS sequence"/>
</dbReference>
<keyword evidence="2" id="KW-0479">Metal-binding</keyword>
<proteinExistence type="predicted"/>
<evidence type="ECO:0000259" key="9">
    <source>
        <dbReference type="PROSITE" id="PS50808"/>
    </source>
</evidence>
<dbReference type="GO" id="GO:0046983">
    <property type="term" value="F:protein dimerization activity"/>
    <property type="evidence" value="ECO:0007669"/>
    <property type="project" value="InterPro"/>
</dbReference>
<evidence type="ECO:0000256" key="5">
    <source>
        <dbReference type="ARBA" id="ARBA00023125"/>
    </source>
</evidence>
<dbReference type="SUPFAM" id="SSF53098">
    <property type="entry name" value="Ribonuclease H-like"/>
    <property type="match status" value="1"/>
</dbReference>
<evidence type="ECO:0000256" key="3">
    <source>
        <dbReference type="ARBA" id="ARBA00022771"/>
    </source>
</evidence>
<dbReference type="STRING" id="6182.A0A4Z2D0S6"/>
<gene>
    <name evidence="10" type="ORF">EWB00_005740</name>
</gene>
<evidence type="ECO:0000256" key="4">
    <source>
        <dbReference type="ARBA" id="ARBA00022833"/>
    </source>
</evidence>
<evidence type="ECO:0000256" key="7">
    <source>
        <dbReference type="PROSITE-ProRule" id="PRU00027"/>
    </source>
</evidence>
<evidence type="ECO:0000313" key="11">
    <source>
        <dbReference type="Proteomes" id="UP000311919"/>
    </source>
</evidence>